<accession>A0A7D8AHP4</accession>
<evidence type="ECO:0000313" key="2">
    <source>
        <dbReference type="Proteomes" id="UP000515708"/>
    </source>
</evidence>
<dbReference type="Proteomes" id="UP000515708">
    <property type="component" value="Chromosome"/>
</dbReference>
<protein>
    <submittedName>
        <fullName evidence="1">Uncharacterized protein</fullName>
    </submittedName>
</protein>
<organism evidence="1 2">
    <name type="scientific">Microbacterium esteraromaticum</name>
    <dbReference type="NCBI Taxonomy" id="57043"/>
    <lineage>
        <taxon>Bacteria</taxon>
        <taxon>Bacillati</taxon>
        <taxon>Actinomycetota</taxon>
        <taxon>Actinomycetes</taxon>
        <taxon>Micrococcales</taxon>
        <taxon>Microbacteriaceae</taxon>
        <taxon>Microbacterium</taxon>
    </lineage>
</organism>
<gene>
    <name evidence="1" type="ORF">FVO59_11850</name>
</gene>
<dbReference type="EMBL" id="CP043732">
    <property type="protein sequence ID" value="QMU97822.1"/>
    <property type="molecule type" value="Genomic_DNA"/>
</dbReference>
<sequence>MSTIIYEPEPRYVVETANALSGVTGIRLRGAWNFEHAFHALEDATAHADRLAEDNEHVRVIDRAENEEN</sequence>
<dbReference type="AlphaFoldDB" id="A0A7D8AHP4"/>
<proteinExistence type="predicted"/>
<name>A0A7D8AHP4_9MICO</name>
<evidence type="ECO:0000313" key="1">
    <source>
        <dbReference type="EMBL" id="QMU97822.1"/>
    </source>
</evidence>
<dbReference type="RefSeq" id="WP_182252824.1">
    <property type="nucleotide sequence ID" value="NZ_CP043732.1"/>
</dbReference>
<reference evidence="1 2" key="1">
    <citation type="journal article" date="2020" name="Front. Microbiol.">
        <title>Design of Bacterial Strain-Specific qPCR Assays Using NGS Data and Publicly Available Resources and Its Application to Track Biocontrol Strains.</title>
        <authorList>
            <person name="Hernandez I."/>
            <person name="Sant C."/>
            <person name="Martinez R."/>
            <person name="Fernandez C."/>
        </authorList>
    </citation>
    <scope>NUCLEOTIDE SEQUENCE [LARGE SCALE GENOMIC DNA]</scope>
    <source>
        <strain evidence="1 2">B24</strain>
    </source>
</reference>